<comment type="similarity">
    <text evidence="2 4">Belongs to the bacterial solute-binding protein 3 family.</text>
</comment>
<dbReference type="Gene3D" id="3.40.190.10">
    <property type="entry name" value="Periplasmic binding protein-like II"/>
    <property type="match status" value="2"/>
</dbReference>
<organism evidence="7 8">
    <name type="scientific">Caenispirillum bisanense</name>
    <dbReference type="NCBI Taxonomy" id="414052"/>
    <lineage>
        <taxon>Bacteria</taxon>
        <taxon>Pseudomonadati</taxon>
        <taxon>Pseudomonadota</taxon>
        <taxon>Alphaproteobacteria</taxon>
        <taxon>Rhodospirillales</taxon>
        <taxon>Novispirillaceae</taxon>
        <taxon>Caenispirillum</taxon>
    </lineage>
</organism>
<sequence length="282" mass="29980">MSFQTAVRSLLAAAVVLVTTAPAQALTYDEIVAGGVLTVGVYRDFPPFSSEEDGRLVGIDVDLGRALAERMGLKATFLQLTADENIDDDLRNGVWKGPVTGGGVADVMLHMPVDRALNVRNDLVVLFGAYYRDSFLVARDPVRTGGVKTLAVFAHEPIGVEVDSLADTYLSGAFGGVLRAKVTHFMTTEEAVGGLVGGRVAGVMAPVSQLEAGLRDHRDRFEIAAVPTPGLPANGWDVGMAVKHTNRDLAYAVGDVVDALEADGTLARIFADHGVTWRKPEH</sequence>
<dbReference type="SUPFAM" id="SSF53850">
    <property type="entry name" value="Periplasmic binding protein-like II"/>
    <property type="match status" value="1"/>
</dbReference>
<evidence type="ECO:0000256" key="4">
    <source>
        <dbReference type="RuleBase" id="RU003744"/>
    </source>
</evidence>
<dbReference type="EMBL" id="OCNJ01000003">
    <property type="protein sequence ID" value="SOD93657.1"/>
    <property type="molecule type" value="Genomic_DNA"/>
</dbReference>
<reference evidence="7 8" key="1">
    <citation type="submission" date="2017-09" db="EMBL/GenBank/DDBJ databases">
        <authorList>
            <person name="Ehlers B."/>
            <person name="Leendertz F.H."/>
        </authorList>
    </citation>
    <scope>NUCLEOTIDE SEQUENCE [LARGE SCALE GENOMIC DNA]</scope>
    <source>
        <strain evidence="7 8">USBA 140</strain>
    </source>
</reference>
<evidence type="ECO:0000256" key="5">
    <source>
        <dbReference type="SAM" id="SignalP"/>
    </source>
</evidence>
<accession>A0A286GDS9</accession>
<evidence type="ECO:0000256" key="2">
    <source>
        <dbReference type="ARBA" id="ARBA00010333"/>
    </source>
</evidence>
<evidence type="ECO:0000313" key="7">
    <source>
        <dbReference type="EMBL" id="SOD93657.1"/>
    </source>
</evidence>
<dbReference type="GO" id="GO:0030313">
    <property type="term" value="C:cell envelope"/>
    <property type="evidence" value="ECO:0007669"/>
    <property type="project" value="UniProtKB-SubCell"/>
</dbReference>
<dbReference type="OrthoDB" id="6192933at2"/>
<gene>
    <name evidence="7" type="ORF">SAMN05421508_103143</name>
</gene>
<keyword evidence="8" id="KW-1185">Reference proteome</keyword>
<feature type="signal peptide" evidence="5">
    <location>
        <begin position="1"/>
        <end position="25"/>
    </location>
</feature>
<feature type="domain" description="Solute-binding protein family 3/N-terminal" evidence="6">
    <location>
        <begin position="36"/>
        <end position="273"/>
    </location>
</feature>
<keyword evidence="3 5" id="KW-0732">Signal</keyword>
<comment type="subcellular location">
    <subcellularLocation>
        <location evidence="1">Cell envelope</location>
    </subcellularLocation>
</comment>
<dbReference type="PANTHER" id="PTHR35936">
    <property type="entry name" value="MEMBRANE-BOUND LYTIC MUREIN TRANSGLYCOSYLASE F"/>
    <property type="match status" value="1"/>
</dbReference>
<dbReference type="PROSITE" id="PS01039">
    <property type="entry name" value="SBP_BACTERIAL_3"/>
    <property type="match status" value="1"/>
</dbReference>
<name>A0A286GDS9_9PROT</name>
<dbReference type="InterPro" id="IPR018313">
    <property type="entry name" value="SBP_3_CS"/>
</dbReference>
<protein>
    <submittedName>
        <fullName evidence="7">Amino acid ABC transporter substrate-binding protein, PAAT family</fullName>
    </submittedName>
</protein>
<dbReference type="Proteomes" id="UP000219621">
    <property type="component" value="Unassembled WGS sequence"/>
</dbReference>
<dbReference type="SMART" id="SM00062">
    <property type="entry name" value="PBPb"/>
    <property type="match status" value="1"/>
</dbReference>
<feature type="chain" id="PRO_5012854949" evidence="5">
    <location>
        <begin position="26"/>
        <end position="282"/>
    </location>
</feature>
<evidence type="ECO:0000313" key="8">
    <source>
        <dbReference type="Proteomes" id="UP000219621"/>
    </source>
</evidence>
<dbReference type="Pfam" id="PF00497">
    <property type="entry name" value="SBP_bac_3"/>
    <property type="match status" value="1"/>
</dbReference>
<proteinExistence type="inferred from homology"/>
<evidence type="ECO:0000259" key="6">
    <source>
        <dbReference type="SMART" id="SM00062"/>
    </source>
</evidence>
<dbReference type="InterPro" id="IPR001638">
    <property type="entry name" value="Solute-binding_3/MltF_N"/>
</dbReference>
<evidence type="ECO:0000256" key="1">
    <source>
        <dbReference type="ARBA" id="ARBA00004196"/>
    </source>
</evidence>
<evidence type="ECO:0000256" key="3">
    <source>
        <dbReference type="ARBA" id="ARBA00022729"/>
    </source>
</evidence>
<dbReference type="PANTHER" id="PTHR35936:SF17">
    <property type="entry name" value="ARGININE-BINDING EXTRACELLULAR PROTEIN ARTP"/>
    <property type="match status" value="1"/>
</dbReference>
<dbReference type="AlphaFoldDB" id="A0A286GDS9"/>
<dbReference type="RefSeq" id="WP_097278509.1">
    <property type="nucleotide sequence ID" value="NZ_OCNJ01000003.1"/>
</dbReference>